<gene>
    <name evidence="1" type="ORF">SAY87_008208</name>
</gene>
<sequence>MARLFPLQLSPPLAGGSGFQLEILAEAEQELQNPILLRDQLLAPGGRSNPIIIKYVDSGLNREAVPFAVSACGDDSTK</sequence>
<name>A0AAN7KM89_9MYRT</name>
<organism evidence="1 2">
    <name type="scientific">Trapa incisa</name>
    <dbReference type="NCBI Taxonomy" id="236973"/>
    <lineage>
        <taxon>Eukaryota</taxon>
        <taxon>Viridiplantae</taxon>
        <taxon>Streptophyta</taxon>
        <taxon>Embryophyta</taxon>
        <taxon>Tracheophyta</taxon>
        <taxon>Spermatophyta</taxon>
        <taxon>Magnoliopsida</taxon>
        <taxon>eudicotyledons</taxon>
        <taxon>Gunneridae</taxon>
        <taxon>Pentapetalae</taxon>
        <taxon>rosids</taxon>
        <taxon>malvids</taxon>
        <taxon>Myrtales</taxon>
        <taxon>Lythraceae</taxon>
        <taxon>Trapa</taxon>
    </lineage>
</organism>
<dbReference type="AlphaFoldDB" id="A0AAN7KM89"/>
<dbReference type="EMBL" id="JAXIOK010000007">
    <property type="protein sequence ID" value="KAK4766566.1"/>
    <property type="molecule type" value="Genomic_DNA"/>
</dbReference>
<evidence type="ECO:0000313" key="2">
    <source>
        <dbReference type="Proteomes" id="UP001345219"/>
    </source>
</evidence>
<keyword evidence="2" id="KW-1185">Reference proteome</keyword>
<evidence type="ECO:0000313" key="1">
    <source>
        <dbReference type="EMBL" id="KAK4766566.1"/>
    </source>
</evidence>
<reference evidence="1 2" key="1">
    <citation type="journal article" date="2023" name="Hortic Res">
        <title>Pangenome of water caltrop reveals structural variations and asymmetric subgenome divergence after allopolyploidization.</title>
        <authorList>
            <person name="Zhang X."/>
            <person name="Chen Y."/>
            <person name="Wang L."/>
            <person name="Yuan Y."/>
            <person name="Fang M."/>
            <person name="Shi L."/>
            <person name="Lu R."/>
            <person name="Comes H.P."/>
            <person name="Ma Y."/>
            <person name="Chen Y."/>
            <person name="Huang G."/>
            <person name="Zhou Y."/>
            <person name="Zheng Z."/>
            <person name="Qiu Y."/>
        </authorList>
    </citation>
    <scope>NUCLEOTIDE SEQUENCE [LARGE SCALE GENOMIC DNA]</scope>
    <source>
        <tissue evidence="1">Roots</tissue>
    </source>
</reference>
<protein>
    <submittedName>
        <fullName evidence="1">Uncharacterized protein</fullName>
    </submittedName>
</protein>
<accession>A0AAN7KM89</accession>
<proteinExistence type="predicted"/>
<comment type="caution">
    <text evidence="1">The sequence shown here is derived from an EMBL/GenBank/DDBJ whole genome shotgun (WGS) entry which is preliminary data.</text>
</comment>
<dbReference type="Proteomes" id="UP001345219">
    <property type="component" value="Chromosome 7"/>
</dbReference>